<reference evidence="2" key="1">
    <citation type="submission" date="2020-05" db="EMBL/GenBank/DDBJ databases">
        <title>WGS assembly of Panicum virgatum.</title>
        <authorList>
            <person name="Lovell J.T."/>
            <person name="Jenkins J."/>
            <person name="Shu S."/>
            <person name="Juenger T.E."/>
            <person name="Schmutz J."/>
        </authorList>
    </citation>
    <scope>NUCLEOTIDE SEQUENCE</scope>
    <source>
        <strain evidence="2">AP13</strain>
    </source>
</reference>
<accession>A0A8T0Q6M0</accession>
<evidence type="ECO:0000313" key="3">
    <source>
        <dbReference type="Proteomes" id="UP000823388"/>
    </source>
</evidence>
<name>A0A8T0Q6M0_PANVG</name>
<dbReference type="Proteomes" id="UP000823388">
    <property type="component" value="Chromosome 7N"/>
</dbReference>
<dbReference type="AlphaFoldDB" id="A0A8T0Q6M0"/>
<protein>
    <submittedName>
        <fullName evidence="2">Uncharacterized protein</fullName>
    </submittedName>
</protein>
<gene>
    <name evidence="2" type="ORF">PVAP13_7NG024024</name>
</gene>
<evidence type="ECO:0000313" key="2">
    <source>
        <dbReference type="EMBL" id="KAG2568389.1"/>
    </source>
</evidence>
<evidence type="ECO:0000256" key="1">
    <source>
        <dbReference type="SAM" id="MobiDB-lite"/>
    </source>
</evidence>
<feature type="compositionally biased region" description="Polar residues" evidence="1">
    <location>
        <begin position="123"/>
        <end position="140"/>
    </location>
</feature>
<proteinExistence type="predicted"/>
<feature type="region of interest" description="Disordered" evidence="1">
    <location>
        <begin position="46"/>
        <end position="66"/>
    </location>
</feature>
<keyword evidence="3" id="KW-1185">Reference proteome</keyword>
<feature type="region of interest" description="Disordered" evidence="1">
    <location>
        <begin position="157"/>
        <end position="184"/>
    </location>
</feature>
<organism evidence="2 3">
    <name type="scientific">Panicum virgatum</name>
    <name type="common">Blackwell switchgrass</name>
    <dbReference type="NCBI Taxonomy" id="38727"/>
    <lineage>
        <taxon>Eukaryota</taxon>
        <taxon>Viridiplantae</taxon>
        <taxon>Streptophyta</taxon>
        <taxon>Embryophyta</taxon>
        <taxon>Tracheophyta</taxon>
        <taxon>Spermatophyta</taxon>
        <taxon>Magnoliopsida</taxon>
        <taxon>Liliopsida</taxon>
        <taxon>Poales</taxon>
        <taxon>Poaceae</taxon>
        <taxon>PACMAD clade</taxon>
        <taxon>Panicoideae</taxon>
        <taxon>Panicodae</taxon>
        <taxon>Paniceae</taxon>
        <taxon>Panicinae</taxon>
        <taxon>Panicum</taxon>
        <taxon>Panicum sect. Hiantes</taxon>
    </lineage>
</organism>
<dbReference type="EMBL" id="CM029050">
    <property type="protein sequence ID" value="KAG2568389.1"/>
    <property type="molecule type" value="Genomic_DNA"/>
</dbReference>
<feature type="region of interest" description="Disordered" evidence="1">
    <location>
        <begin position="97"/>
        <end position="140"/>
    </location>
</feature>
<sequence length="198" mass="21700">MELTLDAYRWPPLLHPPRRVGPRRDPPPQEDLIALSALAVEDAGHRLNPRCRGGSPGQVDPDSKPPWWRLANLRHPRATPRAHLHRRCCSVPPLQCSSMAGSAAPRREPCRVPSSPAPRHRSQQAAPSSLCASPSWRTGSSRIRPLCREVAAAVIRRSRTTSPAGSAPPQPGLTATPPTRPLSPFHTCVQVLKRREKG</sequence>
<comment type="caution">
    <text evidence="2">The sequence shown here is derived from an EMBL/GenBank/DDBJ whole genome shotgun (WGS) entry which is preliminary data.</text>
</comment>